<dbReference type="Proteomes" id="UP000663848">
    <property type="component" value="Unassembled WGS sequence"/>
</dbReference>
<dbReference type="EMBL" id="CAJOBQ010000692">
    <property type="protein sequence ID" value="CAF4403314.1"/>
    <property type="molecule type" value="Genomic_DNA"/>
</dbReference>
<dbReference type="Proteomes" id="UP000663869">
    <property type="component" value="Unassembled WGS sequence"/>
</dbReference>
<dbReference type="Gene3D" id="3.90.1200.10">
    <property type="match status" value="1"/>
</dbReference>
<evidence type="ECO:0000313" key="11">
    <source>
        <dbReference type="EMBL" id="CAF4605828.1"/>
    </source>
</evidence>
<dbReference type="Pfam" id="PF01636">
    <property type="entry name" value="APH"/>
    <property type="match status" value="1"/>
</dbReference>
<dbReference type="Proteomes" id="UP000663851">
    <property type="component" value="Unassembled WGS sequence"/>
</dbReference>
<dbReference type="InterPro" id="IPR002575">
    <property type="entry name" value="Aminoglycoside_PTrfase"/>
</dbReference>
<dbReference type="Proteomes" id="UP000663825">
    <property type="component" value="Unassembled WGS sequence"/>
</dbReference>
<dbReference type="AlphaFoldDB" id="A0A821ERR9"/>
<dbReference type="OrthoDB" id="9976641at2759"/>
<evidence type="ECO:0000313" key="4">
    <source>
        <dbReference type="EMBL" id="CAF3419467.1"/>
    </source>
</evidence>
<evidence type="ECO:0000313" key="6">
    <source>
        <dbReference type="EMBL" id="CAF3500152.1"/>
    </source>
</evidence>
<comment type="caution">
    <text evidence="12">The sequence shown here is derived from an EMBL/GenBank/DDBJ whole genome shotgun (WGS) entry which is preliminary data.</text>
</comment>
<dbReference type="EMBL" id="CAJNYV010002752">
    <property type="protein sequence ID" value="CAF3500152.1"/>
    <property type="molecule type" value="Genomic_DNA"/>
</dbReference>
<dbReference type="Proteomes" id="UP000663838">
    <property type="component" value="Unassembled WGS sequence"/>
</dbReference>
<evidence type="ECO:0000259" key="2">
    <source>
        <dbReference type="Pfam" id="PF01636"/>
    </source>
</evidence>
<dbReference type="Proteomes" id="UP000663873">
    <property type="component" value="Unassembled WGS sequence"/>
</dbReference>
<accession>A0A821ERR9</accession>
<evidence type="ECO:0000313" key="10">
    <source>
        <dbReference type="EMBL" id="CAF4474159.1"/>
    </source>
</evidence>
<dbReference type="EMBL" id="CAJOBO010000626">
    <property type="protein sequence ID" value="CAF4261128.1"/>
    <property type="molecule type" value="Genomic_DNA"/>
</dbReference>
<dbReference type="PANTHER" id="PTHR21064">
    <property type="entry name" value="AMINOGLYCOSIDE PHOSPHOTRANSFERASE DOMAIN-CONTAINING PROTEIN-RELATED"/>
    <property type="match status" value="1"/>
</dbReference>
<evidence type="ECO:0000313" key="7">
    <source>
        <dbReference type="EMBL" id="CAF3695213.1"/>
    </source>
</evidence>
<gene>
    <name evidence="7" type="ORF">FME351_LOCUS27333</name>
    <name evidence="4" type="ORF">GRG538_LOCUS11660</name>
    <name evidence="8" type="ORF">HFQ381_LOCUS11060</name>
    <name evidence="6" type="ORF">KIK155_LOCUS15731</name>
    <name evidence="5" type="ORF">LUA448_LOCUS21182</name>
    <name evidence="11" type="ORF">QYT958_LOCUS11872</name>
    <name evidence="3" type="ORF">TIS948_LOCUS22380</name>
    <name evidence="12" type="ORF">TOA249_LOCUS13250</name>
    <name evidence="9" type="ORF">TSG867_LOCUS13158</name>
    <name evidence="10" type="ORF">UJA718_LOCUS24417</name>
</gene>
<dbReference type="EMBL" id="CAJNXB010003847">
    <property type="protein sequence ID" value="CAF3341273.1"/>
    <property type="molecule type" value="Genomic_DNA"/>
</dbReference>
<dbReference type="InterPro" id="IPR050249">
    <property type="entry name" value="Pseudomonas-type_ThrB"/>
</dbReference>
<feature type="domain" description="Aminoglycoside phosphotransferase" evidence="2">
    <location>
        <begin position="35"/>
        <end position="223"/>
    </location>
</feature>
<evidence type="ECO:0000313" key="8">
    <source>
        <dbReference type="EMBL" id="CAF4261128.1"/>
    </source>
</evidence>
<dbReference type="InterPro" id="IPR011009">
    <property type="entry name" value="Kinase-like_dom_sf"/>
</dbReference>
<dbReference type="Proteomes" id="UP000663865">
    <property type="component" value="Unassembled WGS sequence"/>
</dbReference>
<reference evidence="12" key="1">
    <citation type="submission" date="2021-02" db="EMBL/GenBank/DDBJ databases">
        <authorList>
            <person name="Nowell W R."/>
        </authorList>
    </citation>
    <scope>NUCLEOTIDE SEQUENCE</scope>
</reference>
<dbReference type="Proteomes" id="UP000663862">
    <property type="component" value="Unassembled WGS sequence"/>
</dbReference>
<dbReference type="EMBL" id="CAJOBS010000778">
    <property type="protein sequence ID" value="CAF4640551.1"/>
    <property type="molecule type" value="Genomic_DNA"/>
</dbReference>
<sequence length="332" mass="37927">MPLFETIPVDVEQVRQLARDHWGVEVGECIKASQNHTFLANKGSTERFVVRVTPDPENKRFDCTELEVALLNYLHDNKLPVCAAVKSSVTTSAVVRDGSLIICLFTFATGEPVVFTDWTWMTNREIVVGLGRWLARLHKLTRRFAQEQPVLAARARHWTTLHEGVLAGVEVDERDSKTAADPFYFGVIHGDVNPSNYYWDSTVGMPCMFDWDQLQQSWFLYDLSAPIFGVISLERHGSPIDRSIVPQANSKLYTTWLLEGYESEEGVVAVDRDALQRMVLIRRELYKRFCRKALLELPAEHPMAQFCQFVTDSFDKEEKETLLRPTPSNSDI</sequence>
<dbReference type="EMBL" id="CAJOBR010001406">
    <property type="protein sequence ID" value="CAF4605828.1"/>
    <property type="molecule type" value="Genomic_DNA"/>
</dbReference>
<dbReference type="Proteomes" id="UP000663872">
    <property type="component" value="Unassembled WGS sequence"/>
</dbReference>
<dbReference type="EMBL" id="CAJNYU010003724">
    <property type="protein sequence ID" value="CAF3695213.1"/>
    <property type="molecule type" value="Genomic_DNA"/>
</dbReference>
<evidence type="ECO:0000313" key="3">
    <source>
        <dbReference type="EMBL" id="CAF3341273.1"/>
    </source>
</evidence>
<evidence type="ECO:0000313" key="13">
    <source>
        <dbReference type="Proteomes" id="UP000663838"/>
    </source>
</evidence>
<protein>
    <recommendedName>
        <fullName evidence="2">Aminoglycoside phosphotransferase domain-containing protein</fullName>
    </recommendedName>
</protein>
<dbReference type="GO" id="GO:0019202">
    <property type="term" value="F:amino acid kinase activity"/>
    <property type="evidence" value="ECO:0007669"/>
    <property type="project" value="TreeGrafter"/>
</dbReference>
<dbReference type="EMBL" id="CAJNYT010001569">
    <property type="protein sequence ID" value="CAF3419467.1"/>
    <property type="molecule type" value="Genomic_DNA"/>
</dbReference>
<evidence type="ECO:0000313" key="14">
    <source>
        <dbReference type="Proteomes" id="UP000663873"/>
    </source>
</evidence>
<proteinExistence type="inferred from homology"/>
<evidence type="ECO:0000256" key="1">
    <source>
        <dbReference type="ARBA" id="ARBA00038240"/>
    </source>
</evidence>
<dbReference type="EMBL" id="CAJNYD010002735">
    <property type="protein sequence ID" value="CAF3441125.1"/>
    <property type="molecule type" value="Genomic_DNA"/>
</dbReference>
<keyword evidence="14" id="KW-1185">Reference proteome</keyword>
<dbReference type="SUPFAM" id="SSF56112">
    <property type="entry name" value="Protein kinase-like (PK-like)"/>
    <property type="match status" value="1"/>
</dbReference>
<evidence type="ECO:0000313" key="12">
    <source>
        <dbReference type="EMBL" id="CAF4640551.1"/>
    </source>
</evidence>
<organism evidence="12 13">
    <name type="scientific">Rotaria socialis</name>
    <dbReference type="NCBI Taxonomy" id="392032"/>
    <lineage>
        <taxon>Eukaryota</taxon>
        <taxon>Metazoa</taxon>
        <taxon>Spiralia</taxon>
        <taxon>Gnathifera</taxon>
        <taxon>Rotifera</taxon>
        <taxon>Eurotatoria</taxon>
        <taxon>Bdelloidea</taxon>
        <taxon>Philodinida</taxon>
        <taxon>Philodinidae</taxon>
        <taxon>Rotaria</taxon>
    </lineage>
</organism>
<dbReference type="Proteomes" id="UP000663833">
    <property type="component" value="Unassembled WGS sequence"/>
</dbReference>
<comment type="similarity">
    <text evidence="1">Belongs to the pseudomonas-type ThrB family.</text>
</comment>
<name>A0A821ERR9_9BILA</name>
<evidence type="ECO:0000313" key="9">
    <source>
        <dbReference type="EMBL" id="CAF4403314.1"/>
    </source>
</evidence>
<evidence type="ECO:0000313" key="5">
    <source>
        <dbReference type="EMBL" id="CAF3441125.1"/>
    </source>
</evidence>
<dbReference type="PANTHER" id="PTHR21064:SF6">
    <property type="entry name" value="AMINOGLYCOSIDE PHOSPHOTRANSFERASE DOMAIN-CONTAINING PROTEIN"/>
    <property type="match status" value="1"/>
</dbReference>
<dbReference type="EMBL" id="CAJOBP010005626">
    <property type="protein sequence ID" value="CAF4474159.1"/>
    <property type="molecule type" value="Genomic_DNA"/>
</dbReference>